<dbReference type="InterPro" id="IPR002223">
    <property type="entry name" value="Kunitz_BPTI"/>
</dbReference>
<dbReference type="Proteomes" id="UP000274429">
    <property type="component" value="Unassembled WGS sequence"/>
</dbReference>
<dbReference type="PRINTS" id="PR00759">
    <property type="entry name" value="BASICPTASE"/>
</dbReference>
<comment type="subcellular location">
    <subcellularLocation>
        <location evidence="1">Secreted</location>
    </subcellularLocation>
</comment>
<evidence type="ECO:0000256" key="1">
    <source>
        <dbReference type="ARBA" id="ARBA00004613"/>
    </source>
</evidence>
<keyword evidence="2" id="KW-0964">Secreted</keyword>
<proteinExistence type="predicted"/>
<dbReference type="EMBL" id="UYWX01008938">
    <property type="protein sequence ID" value="VDM27622.1"/>
    <property type="molecule type" value="Genomic_DNA"/>
</dbReference>
<keyword evidence="8" id="KW-1185">Reference proteome</keyword>
<evidence type="ECO:0000259" key="6">
    <source>
        <dbReference type="PROSITE" id="PS50279"/>
    </source>
</evidence>
<dbReference type="SUPFAM" id="SSF57362">
    <property type="entry name" value="BPTI-like"/>
    <property type="match status" value="1"/>
</dbReference>
<name>A0A0R3WYD7_HYDTA</name>
<accession>A0A0R3WYD7</accession>
<dbReference type="PANTHER" id="PTHR10083:SF381">
    <property type="entry name" value="BPTI_KUNITZ INHIBITOR DOMAIN-CONTAINING PROTEIN"/>
    <property type="match status" value="1"/>
</dbReference>
<evidence type="ECO:0000313" key="7">
    <source>
        <dbReference type="EMBL" id="VDM27622.1"/>
    </source>
</evidence>
<dbReference type="SMART" id="SM00131">
    <property type="entry name" value="KU"/>
    <property type="match status" value="1"/>
</dbReference>
<evidence type="ECO:0000256" key="2">
    <source>
        <dbReference type="ARBA" id="ARBA00022525"/>
    </source>
</evidence>
<gene>
    <name evidence="7" type="ORF">TTAC_LOCUS5763</name>
</gene>
<keyword evidence="4" id="KW-0722">Serine protease inhibitor</keyword>
<reference evidence="7 8" key="2">
    <citation type="submission" date="2018-11" db="EMBL/GenBank/DDBJ databases">
        <authorList>
            <consortium name="Pathogen Informatics"/>
        </authorList>
    </citation>
    <scope>NUCLEOTIDE SEQUENCE [LARGE SCALE GENOMIC DNA]</scope>
</reference>
<dbReference type="AlphaFoldDB" id="A0A0R3WYD7"/>
<protein>
    <submittedName>
        <fullName evidence="9">BPTI/Kunitz inhibitor domain-containing protein</fullName>
    </submittedName>
</protein>
<evidence type="ECO:0000256" key="4">
    <source>
        <dbReference type="ARBA" id="ARBA00022900"/>
    </source>
</evidence>
<dbReference type="PROSITE" id="PS50279">
    <property type="entry name" value="BPTI_KUNITZ_2"/>
    <property type="match status" value="1"/>
</dbReference>
<dbReference type="GO" id="GO:0005615">
    <property type="term" value="C:extracellular space"/>
    <property type="evidence" value="ECO:0007669"/>
    <property type="project" value="TreeGrafter"/>
</dbReference>
<dbReference type="FunFam" id="4.10.410.10:FF:000020">
    <property type="entry name" value="Collagen, type VI, alpha 3"/>
    <property type="match status" value="1"/>
</dbReference>
<evidence type="ECO:0000256" key="3">
    <source>
        <dbReference type="ARBA" id="ARBA00022690"/>
    </source>
</evidence>
<dbReference type="PROSITE" id="PS00280">
    <property type="entry name" value="BPTI_KUNITZ_1"/>
    <property type="match status" value="1"/>
</dbReference>
<organism evidence="9">
    <name type="scientific">Hydatigena taeniaeformis</name>
    <name type="common">Feline tapeworm</name>
    <name type="synonym">Taenia taeniaeformis</name>
    <dbReference type="NCBI Taxonomy" id="6205"/>
    <lineage>
        <taxon>Eukaryota</taxon>
        <taxon>Metazoa</taxon>
        <taxon>Spiralia</taxon>
        <taxon>Lophotrochozoa</taxon>
        <taxon>Platyhelminthes</taxon>
        <taxon>Cestoda</taxon>
        <taxon>Eucestoda</taxon>
        <taxon>Cyclophyllidea</taxon>
        <taxon>Taeniidae</taxon>
        <taxon>Hydatigera</taxon>
    </lineage>
</organism>
<dbReference type="OrthoDB" id="4473401at2759"/>
<keyword evidence="3" id="KW-0646">Protease inhibitor</keyword>
<feature type="domain" description="BPTI/Kunitz inhibitor" evidence="6">
    <location>
        <begin position="31"/>
        <end position="81"/>
    </location>
</feature>
<reference evidence="9" key="1">
    <citation type="submission" date="2017-02" db="UniProtKB">
        <authorList>
            <consortium name="WormBaseParasite"/>
        </authorList>
    </citation>
    <scope>IDENTIFICATION</scope>
</reference>
<dbReference type="CDD" id="cd00109">
    <property type="entry name" value="Kunitz-type"/>
    <property type="match status" value="1"/>
</dbReference>
<dbReference type="Gene3D" id="4.10.410.10">
    <property type="entry name" value="Pancreatic trypsin inhibitor Kunitz domain"/>
    <property type="match status" value="1"/>
</dbReference>
<dbReference type="GO" id="GO:0004867">
    <property type="term" value="F:serine-type endopeptidase inhibitor activity"/>
    <property type="evidence" value="ECO:0007669"/>
    <property type="project" value="UniProtKB-KW"/>
</dbReference>
<dbReference type="PANTHER" id="PTHR10083">
    <property type="entry name" value="KUNITZ-TYPE PROTEASE INHIBITOR-RELATED"/>
    <property type="match status" value="1"/>
</dbReference>
<keyword evidence="5" id="KW-1015">Disulfide bond</keyword>
<dbReference type="InterPro" id="IPR020901">
    <property type="entry name" value="Prtase_inh_Kunz-CS"/>
</dbReference>
<sequence length="118" mass="13597">MHHVCQSPKFIIITKIPFPTSTAACGVFPACYEPHSPGPCRDFTLNYYYDSQNNTCQPFYYGGCGGTRNRFYSWKACMFVCTRRDYSWILQPEYSDEPGDGLTDFYTPRCSELRSLPL</sequence>
<dbReference type="WBParaSite" id="TTAC_0000577701-mRNA-1">
    <property type="protein sequence ID" value="TTAC_0000577701-mRNA-1"/>
    <property type="gene ID" value="TTAC_0000577701"/>
</dbReference>
<dbReference type="InterPro" id="IPR036880">
    <property type="entry name" value="Kunitz_BPTI_sf"/>
</dbReference>
<evidence type="ECO:0000256" key="5">
    <source>
        <dbReference type="ARBA" id="ARBA00023157"/>
    </source>
</evidence>
<evidence type="ECO:0000313" key="8">
    <source>
        <dbReference type="Proteomes" id="UP000274429"/>
    </source>
</evidence>
<dbReference type="STRING" id="6205.A0A0R3WYD7"/>
<evidence type="ECO:0000313" key="9">
    <source>
        <dbReference type="WBParaSite" id="TTAC_0000577701-mRNA-1"/>
    </source>
</evidence>
<dbReference type="Pfam" id="PF00014">
    <property type="entry name" value="Kunitz_BPTI"/>
    <property type="match status" value="1"/>
</dbReference>
<dbReference type="InterPro" id="IPR050098">
    <property type="entry name" value="TFPI/VKTCI-like"/>
</dbReference>